<evidence type="ECO:0000313" key="6">
    <source>
        <dbReference type="Proteomes" id="UP001321766"/>
    </source>
</evidence>
<keyword evidence="2" id="KW-0238">DNA-binding</keyword>
<keyword evidence="6" id="KW-1185">Reference proteome</keyword>
<sequence>MDKAGIRDVAAAAGVSISTVSRAFTRPDLVSKKTRQKVLQTADKLDFNISRSATALKSGQTYRVAMLMNEEITSWFNTQVFAGIEFVLHPAGYDISLFQHIDTAENRKEFFTDLPIRRNVDAVFVASFAVDHHEVKQLKRINVPIIGINTPSTKGFDASISIDDEEGMFAATQHLIGLGHRNIAYACTERAETIDSSIDNRAHGFVRACKAVPKSKGLKWQVITVPRGRDFADEALASLLQLSQFPDAICCEFDMMAIPLALKLVRYGHKAGQDYSLVGFDDSPYADTIGLTTMRQDPYQMGAAAARKALSLMEGDQPQEAYEVVQPKLILRDSDQLYEQQTQSTRAAHSSKVKG</sequence>
<dbReference type="CDD" id="cd01392">
    <property type="entry name" value="HTH_LacI"/>
    <property type="match status" value="1"/>
</dbReference>
<dbReference type="InterPro" id="IPR000843">
    <property type="entry name" value="HTH_LacI"/>
</dbReference>
<dbReference type="SMART" id="SM00354">
    <property type="entry name" value="HTH_LACI"/>
    <property type="match status" value="1"/>
</dbReference>
<dbReference type="InterPro" id="IPR010982">
    <property type="entry name" value="Lambda_DNA-bd_dom_sf"/>
</dbReference>
<dbReference type="PROSITE" id="PS50932">
    <property type="entry name" value="HTH_LACI_2"/>
    <property type="match status" value="1"/>
</dbReference>
<dbReference type="Gene3D" id="3.40.50.2300">
    <property type="match status" value="2"/>
</dbReference>
<protein>
    <submittedName>
        <fullName evidence="5">LacI family transcriptional regulator</fullName>
    </submittedName>
</protein>
<reference evidence="5 6" key="1">
    <citation type="journal article" date="2023" name="Microbiol. Spectr.">
        <title>Symbiosis of Carpenter Bees with Uncharacterized Lactic Acid Bacteria Showing NAD Auxotrophy.</title>
        <authorList>
            <person name="Kawasaki S."/>
            <person name="Ozawa K."/>
            <person name="Mori T."/>
            <person name="Yamamoto A."/>
            <person name="Ito M."/>
            <person name="Ohkuma M."/>
            <person name="Sakamoto M."/>
            <person name="Matsutani M."/>
        </authorList>
    </citation>
    <scope>NUCLEOTIDE SEQUENCE [LARGE SCALE GENOMIC DNA]</scope>
    <source>
        <strain evidence="5 6">Kim37-2</strain>
    </source>
</reference>
<dbReference type="Pfam" id="PF00356">
    <property type="entry name" value="LacI"/>
    <property type="match status" value="1"/>
</dbReference>
<dbReference type="CDD" id="cd06267">
    <property type="entry name" value="PBP1_LacI_sugar_binding-like"/>
    <property type="match status" value="1"/>
</dbReference>
<evidence type="ECO:0000259" key="4">
    <source>
        <dbReference type="PROSITE" id="PS50932"/>
    </source>
</evidence>
<organism evidence="5 6">
    <name type="scientific">Bombiscardovia nodaiensis</name>
    <dbReference type="NCBI Taxonomy" id="2932181"/>
    <lineage>
        <taxon>Bacteria</taxon>
        <taxon>Bacillati</taxon>
        <taxon>Actinomycetota</taxon>
        <taxon>Actinomycetes</taxon>
        <taxon>Bifidobacteriales</taxon>
        <taxon>Bifidobacteriaceae</taxon>
        <taxon>Bombiscardovia</taxon>
    </lineage>
</organism>
<dbReference type="SUPFAM" id="SSF53822">
    <property type="entry name" value="Periplasmic binding protein-like I"/>
    <property type="match status" value="1"/>
</dbReference>
<proteinExistence type="predicted"/>
<dbReference type="SUPFAM" id="SSF47413">
    <property type="entry name" value="lambda repressor-like DNA-binding domains"/>
    <property type="match status" value="1"/>
</dbReference>
<feature type="domain" description="HTH lacI-type" evidence="4">
    <location>
        <begin position="4"/>
        <end position="58"/>
    </location>
</feature>
<accession>A0ABN6S9B3</accession>
<evidence type="ECO:0000313" key="5">
    <source>
        <dbReference type="EMBL" id="BDR52759.1"/>
    </source>
</evidence>
<evidence type="ECO:0000256" key="3">
    <source>
        <dbReference type="ARBA" id="ARBA00023163"/>
    </source>
</evidence>
<dbReference type="InterPro" id="IPR046335">
    <property type="entry name" value="LacI/GalR-like_sensor"/>
</dbReference>
<keyword evidence="3" id="KW-0804">Transcription</keyword>
<evidence type="ECO:0000256" key="1">
    <source>
        <dbReference type="ARBA" id="ARBA00023015"/>
    </source>
</evidence>
<keyword evidence="1" id="KW-0805">Transcription regulation</keyword>
<dbReference type="InterPro" id="IPR028082">
    <property type="entry name" value="Peripla_BP_I"/>
</dbReference>
<dbReference type="PANTHER" id="PTHR30146">
    <property type="entry name" value="LACI-RELATED TRANSCRIPTIONAL REPRESSOR"/>
    <property type="match status" value="1"/>
</dbReference>
<dbReference type="Pfam" id="PF13377">
    <property type="entry name" value="Peripla_BP_3"/>
    <property type="match status" value="1"/>
</dbReference>
<name>A0ABN6S9B3_9BIFI</name>
<dbReference type="PANTHER" id="PTHR30146:SF138">
    <property type="entry name" value="TRANSCRIPTIONAL REGULATORY PROTEIN"/>
    <property type="match status" value="1"/>
</dbReference>
<dbReference type="EMBL" id="AP026798">
    <property type="protein sequence ID" value="BDR52759.1"/>
    <property type="molecule type" value="Genomic_DNA"/>
</dbReference>
<dbReference type="Gene3D" id="1.10.260.40">
    <property type="entry name" value="lambda repressor-like DNA-binding domains"/>
    <property type="match status" value="1"/>
</dbReference>
<evidence type="ECO:0000256" key="2">
    <source>
        <dbReference type="ARBA" id="ARBA00023125"/>
    </source>
</evidence>
<dbReference type="Proteomes" id="UP001321766">
    <property type="component" value="Chromosome"/>
</dbReference>
<gene>
    <name evidence="5" type="ORF">KIM372_06660</name>
</gene>